<dbReference type="AlphaFoldDB" id="A0A7I8V9P2"/>
<keyword evidence="3" id="KW-0732">Signal</keyword>
<dbReference type="Proteomes" id="UP000549394">
    <property type="component" value="Unassembled WGS sequence"/>
</dbReference>
<evidence type="ECO:0000256" key="2">
    <source>
        <dbReference type="SAM" id="Phobius"/>
    </source>
</evidence>
<keyword evidence="5" id="KW-1185">Reference proteome</keyword>
<evidence type="ECO:0000256" key="1">
    <source>
        <dbReference type="SAM" id="MobiDB-lite"/>
    </source>
</evidence>
<name>A0A7I8V9P2_9ANNE</name>
<keyword evidence="2" id="KW-0472">Membrane</keyword>
<evidence type="ECO:0000313" key="4">
    <source>
        <dbReference type="EMBL" id="CAD5113049.1"/>
    </source>
</evidence>
<feature type="chain" id="PRO_5029789408" evidence="3">
    <location>
        <begin position="21"/>
        <end position="197"/>
    </location>
</feature>
<organism evidence="4 5">
    <name type="scientific">Dimorphilus gyrociliatus</name>
    <dbReference type="NCBI Taxonomy" id="2664684"/>
    <lineage>
        <taxon>Eukaryota</taxon>
        <taxon>Metazoa</taxon>
        <taxon>Spiralia</taxon>
        <taxon>Lophotrochozoa</taxon>
        <taxon>Annelida</taxon>
        <taxon>Polychaeta</taxon>
        <taxon>Polychaeta incertae sedis</taxon>
        <taxon>Dinophilidae</taxon>
        <taxon>Dimorphilus</taxon>
    </lineage>
</organism>
<reference evidence="4 5" key="1">
    <citation type="submission" date="2020-08" db="EMBL/GenBank/DDBJ databases">
        <authorList>
            <person name="Hejnol A."/>
        </authorList>
    </citation>
    <scope>NUCLEOTIDE SEQUENCE [LARGE SCALE GENOMIC DNA]</scope>
</reference>
<keyword evidence="2" id="KW-0812">Transmembrane</keyword>
<sequence>MFQQVFWISIFLGRLFIVLSSKDANEKSNTTRMIESSGTEEKLETTAEVKPKKPDQPPNNLLIVITVGAGIAVAILLFSIVCGLLRGQCLKRKKRTSRGIYRSSKKHVNRLSTVTARSSFEAGHRNLPNFRSMHRSLLQIYDSVDAAEVTIELPIHINEQQEKFVRYPILDAKNNTITEITIPLGNENSIYKGVTEL</sequence>
<evidence type="ECO:0000256" key="3">
    <source>
        <dbReference type="SAM" id="SignalP"/>
    </source>
</evidence>
<feature type="region of interest" description="Disordered" evidence="1">
    <location>
        <begin position="28"/>
        <end position="54"/>
    </location>
</feature>
<gene>
    <name evidence="4" type="ORF">DGYR_LOCUS2098</name>
</gene>
<dbReference type="EMBL" id="CAJFCJ010000003">
    <property type="protein sequence ID" value="CAD5113049.1"/>
    <property type="molecule type" value="Genomic_DNA"/>
</dbReference>
<feature type="compositionally biased region" description="Basic and acidic residues" evidence="1">
    <location>
        <begin position="39"/>
        <end position="54"/>
    </location>
</feature>
<keyword evidence="2" id="KW-1133">Transmembrane helix</keyword>
<feature type="signal peptide" evidence="3">
    <location>
        <begin position="1"/>
        <end position="20"/>
    </location>
</feature>
<feature type="transmembrane region" description="Helical" evidence="2">
    <location>
        <begin position="61"/>
        <end position="85"/>
    </location>
</feature>
<accession>A0A7I8V9P2</accession>
<protein>
    <submittedName>
        <fullName evidence="4">DgyrCDS2246</fullName>
    </submittedName>
</protein>
<proteinExistence type="predicted"/>
<comment type="caution">
    <text evidence="4">The sequence shown here is derived from an EMBL/GenBank/DDBJ whole genome shotgun (WGS) entry which is preliminary data.</text>
</comment>
<feature type="compositionally biased region" description="Polar residues" evidence="1">
    <location>
        <begin position="28"/>
        <end position="37"/>
    </location>
</feature>
<evidence type="ECO:0000313" key="5">
    <source>
        <dbReference type="Proteomes" id="UP000549394"/>
    </source>
</evidence>